<dbReference type="Proteomes" id="UP000001879">
    <property type="component" value="Chromosome"/>
</dbReference>
<dbReference type="STRING" id="547559.Nmag_3136"/>
<dbReference type="OrthoDB" id="7442at2157"/>
<dbReference type="PaxDb" id="547559-Nmag_3136"/>
<proteinExistence type="inferred from homology"/>
<dbReference type="PANTHER" id="PTHR42760">
    <property type="entry name" value="SHORT-CHAIN DEHYDROGENASES/REDUCTASES FAMILY MEMBER"/>
    <property type="match status" value="1"/>
</dbReference>
<dbReference type="Proteomes" id="UP000011543">
    <property type="component" value="Unassembled WGS sequence"/>
</dbReference>
<accession>D3SRR4</accession>
<evidence type="ECO:0000256" key="1">
    <source>
        <dbReference type="ARBA" id="ARBA00006484"/>
    </source>
</evidence>
<comment type="similarity">
    <text evidence="1">Belongs to the short-chain dehydrogenases/reductases (SDR) family.</text>
</comment>
<evidence type="ECO:0000313" key="5">
    <source>
        <dbReference type="Proteomes" id="UP000001879"/>
    </source>
</evidence>
<gene>
    <name evidence="3" type="ordered locus">Nmag_3136</name>
    <name evidence="4" type="ORF">C500_04718</name>
</gene>
<reference evidence="4 6" key="3">
    <citation type="journal article" date="2014" name="PLoS Genet.">
        <title>Phylogenetically driven sequencing of extremely halophilic archaea reveals strategies for static and dynamic osmo-response.</title>
        <authorList>
            <person name="Becker E.A."/>
            <person name="Seitzer P.M."/>
            <person name="Tritt A."/>
            <person name="Larsen D."/>
            <person name="Krusor M."/>
            <person name="Yao A.I."/>
            <person name="Wu D."/>
            <person name="Madern D."/>
            <person name="Eisen J.A."/>
            <person name="Darling A.E."/>
            <person name="Facciotti M.T."/>
        </authorList>
    </citation>
    <scope>NUCLEOTIDE SEQUENCE [LARGE SCALE GENOMIC DNA]</scope>
    <source>
        <strain evidence="6">ATCC 43099 / DSM 3394 / CCM 3739 / CIP 104546 / IAM 13178 / JCM 8861 / NBRC 102185 / NCIMB 2190 / MS3</strain>
        <strain evidence="4">MS-3</strain>
    </source>
</reference>
<dbReference type="KEGG" id="nmg:Nmag_3136"/>
<dbReference type="SUPFAM" id="SSF51735">
    <property type="entry name" value="NAD(P)-binding Rossmann-fold domains"/>
    <property type="match status" value="1"/>
</dbReference>
<keyword evidence="2 3" id="KW-0560">Oxidoreductase</keyword>
<dbReference type="EMBL" id="AOHS01000023">
    <property type="protein sequence ID" value="ELY31851.1"/>
    <property type="molecule type" value="Genomic_DNA"/>
</dbReference>
<dbReference type="GO" id="GO:0016616">
    <property type="term" value="F:oxidoreductase activity, acting on the CH-OH group of donors, NAD or NADP as acceptor"/>
    <property type="evidence" value="ECO:0007669"/>
    <property type="project" value="TreeGrafter"/>
</dbReference>
<dbReference type="AlphaFoldDB" id="D3SRR4"/>
<protein>
    <submittedName>
        <fullName evidence="3">Oxidoreductase (Short-chain dehydrogenase family)</fullName>
        <ecNumber evidence="3">1.1.1.-</ecNumber>
    </submittedName>
    <submittedName>
        <fullName evidence="4">Short-chain dehydrogenase/reductase SDR</fullName>
    </submittedName>
</protein>
<dbReference type="eggNOG" id="arCOG01259">
    <property type="taxonomic scope" value="Archaea"/>
</dbReference>
<dbReference type="InterPro" id="IPR020904">
    <property type="entry name" value="Sc_DH/Rdtase_CS"/>
</dbReference>
<dbReference type="NCBIfam" id="NF005559">
    <property type="entry name" value="PRK07231.1"/>
    <property type="match status" value="1"/>
</dbReference>
<reference evidence="5" key="1">
    <citation type="submission" date="2010-02" db="EMBL/GenBank/DDBJ databases">
        <title>Complete sequence of chromosome of Natrialba magadii ATCC 43099.</title>
        <authorList>
            <consortium name="US DOE Joint Genome Institute"/>
            <person name="Lucas S."/>
            <person name="Copeland A."/>
            <person name="Lapidus A."/>
            <person name="Cheng J.-F."/>
            <person name="Bruce D."/>
            <person name="Goodwin L."/>
            <person name="Pitluck S."/>
            <person name="Davenport K."/>
            <person name="Saunders E."/>
            <person name="Detter J.C."/>
            <person name="Han C."/>
            <person name="Tapia R."/>
            <person name="Land M."/>
            <person name="Hauser L."/>
            <person name="Kyrpides N."/>
            <person name="Mikhailova N."/>
            <person name="De Castro R.E."/>
            <person name="Maupin-Furlow J.A."/>
            <person name="Woyke T."/>
        </authorList>
    </citation>
    <scope>NUCLEOTIDE SEQUENCE [LARGE SCALE GENOMIC DNA]</scope>
    <source>
        <strain evidence="5">ATCC 43099 / DSM 3394 / CCM 3739 / CIP 104546 / IAM 13178 / JCM 8861 / NBRC 102185 / NCIMB 2190 / MS3</strain>
    </source>
</reference>
<dbReference type="GeneID" id="8825997"/>
<dbReference type="HOGENOM" id="CLU_010194_1_1_2"/>
<dbReference type="PATRIC" id="fig|547559.17.peg.901"/>
<dbReference type="FunFam" id="3.40.50.720:FF:000084">
    <property type="entry name" value="Short-chain dehydrogenase reductase"/>
    <property type="match status" value="1"/>
</dbReference>
<reference evidence="3 5" key="2">
    <citation type="journal article" date="2012" name="BMC Genomics">
        <title>A comparative genomics perspective on the genetic content of the alkaliphilic haloarchaeon Natrialba magadii ATCC 43099T.</title>
        <authorList>
            <person name="Siddaramappa S."/>
            <person name="Challacombe J.F."/>
            <person name="Decastro R.E."/>
            <person name="Pfeiffer F."/>
            <person name="Sastre D.E."/>
            <person name="Gimenez M.I."/>
            <person name="Paggi R.A."/>
            <person name="Detter J.C."/>
            <person name="Davenport K.W."/>
            <person name="Goodwin L.A."/>
            <person name="Kyrpides N."/>
            <person name="Tapia R."/>
            <person name="Pitluck S."/>
            <person name="Lucas S."/>
            <person name="Woyke T."/>
            <person name="Maupin-Furlow J.A."/>
        </authorList>
    </citation>
    <scope>NUCLEOTIDE SEQUENCE [LARGE SCALE GENOMIC DNA]</scope>
    <source>
        <strain evidence="3">ATCC 43099</strain>
        <strain evidence="5">ATCC 43099 / DSM 3394 / CCM 3739 / CIP 104546 / IAM 13178 / JCM 8861 / NBRC 102185 / NCIMB 2190 / MS3</strain>
    </source>
</reference>
<dbReference type="Pfam" id="PF13561">
    <property type="entry name" value="adh_short_C2"/>
    <property type="match status" value="1"/>
</dbReference>
<dbReference type="PRINTS" id="PR00080">
    <property type="entry name" value="SDRFAMILY"/>
</dbReference>
<dbReference type="PRINTS" id="PR00081">
    <property type="entry name" value="GDHRDH"/>
</dbReference>
<dbReference type="EC" id="1.1.1.-" evidence="3"/>
<dbReference type="InterPro" id="IPR036291">
    <property type="entry name" value="NAD(P)-bd_dom_sf"/>
</dbReference>
<evidence type="ECO:0000313" key="3">
    <source>
        <dbReference type="EMBL" id="ADD06688.1"/>
    </source>
</evidence>
<dbReference type="EMBL" id="CP001932">
    <property type="protein sequence ID" value="ADD06688.1"/>
    <property type="molecule type" value="Genomic_DNA"/>
</dbReference>
<name>D3SRR4_NATMM</name>
<dbReference type="Gene3D" id="3.40.50.720">
    <property type="entry name" value="NAD(P)-binding Rossmann-like Domain"/>
    <property type="match status" value="1"/>
</dbReference>
<dbReference type="PANTHER" id="PTHR42760:SF133">
    <property type="entry name" value="3-OXOACYL-[ACYL-CARRIER-PROTEIN] REDUCTASE"/>
    <property type="match status" value="1"/>
</dbReference>
<evidence type="ECO:0000313" key="4">
    <source>
        <dbReference type="EMBL" id="ELY31851.1"/>
    </source>
</evidence>
<evidence type="ECO:0000313" key="6">
    <source>
        <dbReference type="Proteomes" id="UP000011543"/>
    </source>
</evidence>
<dbReference type="InterPro" id="IPR002347">
    <property type="entry name" value="SDR_fam"/>
</dbReference>
<keyword evidence="5" id="KW-1185">Reference proteome</keyword>
<reference evidence="3" key="4">
    <citation type="submission" date="2016-09" db="EMBL/GenBank/DDBJ databases">
        <authorList>
            <person name="Pfeiffer F."/>
        </authorList>
    </citation>
    <scope>NUCLEOTIDE SEQUENCE</scope>
    <source>
        <strain evidence="3">ATCC 43099</strain>
    </source>
</reference>
<evidence type="ECO:0000256" key="2">
    <source>
        <dbReference type="ARBA" id="ARBA00023002"/>
    </source>
</evidence>
<dbReference type="RefSeq" id="WP_004214565.1">
    <property type="nucleotide sequence ID" value="NC_013922.1"/>
</dbReference>
<organism evidence="3 5">
    <name type="scientific">Natrialba magadii (strain ATCC 43099 / DSM 3394 / CCM 3739 / CIP 104546 / IAM 13178 / JCM 8861 / NBRC 102185 / NCIMB 2190 / MS3)</name>
    <name type="common">Natronobacterium magadii</name>
    <dbReference type="NCBI Taxonomy" id="547559"/>
    <lineage>
        <taxon>Archaea</taxon>
        <taxon>Methanobacteriati</taxon>
        <taxon>Methanobacteriota</taxon>
        <taxon>Stenosarchaea group</taxon>
        <taxon>Halobacteria</taxon>
        <taxon>Halobacteriales</taxon>
        <taxon>Natrialbaceae</taxon>
        <taxon>Natrialba</taxon>
    </lineage>
</organism>
<dbReference type="PROSITE" id="PS00061">
    <property type="entry name" value="ADH_SHORT"/>
    <property type="match status" value="1"/>
</dbReference>
<sequence>MSTTPTTPPTTFRLEDTVALVTGGSRGIGRAITCELAAAGAAVVPVARSTDELESVVAEIEADGGEAFAVPADVTDPDAVADAIDRTVEEFGGLDTVVNNAGFNPDDALGRPEDVTTESFDRTLAVNLSGAYEVATAAAQHLHDNGGGSVVNVASVGGLVGLPRQHPYVASKHGLVGLTKSVALDWAPDVRVNAVAPGYVSTELTEELESNEQLRQSILDRTPLERFADPAEIAGPVVFLASDAASYVTGSCLSVDGGWTAR</sequence>